<dbReference type="PROSITE" id="PS50088">
    <property type="entry name" value="ANK_REPEAT"/>
    <property type="match status" value="1"/>
</dbReference>
<sequence length="352" mass="38012">MLANAILSNSIEVFLDLTPKNELCKIEFQTPIFLRCTVEELELEDPSFGPPLRVAVWCGNVAAVELLLEAGADPTAVNSGEETPTSAFNLAIRAGKRDILHCLWDHANPGIDAPTKHPYTLALQNAATRWEIHGIRTLLSRVKYCQQTVEYTLQGAIALKPSLYHEGFEANYHGVDYLHQEQLIALLINAGADPNCKPRGENLVIKAASIVDLAGGLKALLENGADPNGTGHGEKTALHHLGSPVQAGESRQQEQRLHETGIRLLIDPGASVVQRAIIGNTPLHYAAFGSNMRVFTLYADGLADQDQNTALAALENNNEETLLHWAAGSIYGTDEEAPSGSTDCGNPACPWC</sequence>
<dbReference type="PANTHER" id="PTHR24198:SF165">
    <property type="entry name" value="ANKYRIN REPEAT-CONTAINING PROTEIN-RELATED"/>
    <property type="match status" value="1"/>
</dbReference>
<dbReference type="SMART" id="SM00248">
    <property type="entry name" value="ANK"/>
    <property type="match status" value="4"/>
</dbReference>
<feature type="repeat" description="ANK" evidence="3">
    <location>
        <begin position="51"/>
        <end position="79"/>
    </location>
</feature>
<dbReference type="InterPro" id="IPR002110">
    <property type="entry name" value="Ankyrin_rpt"/>
</dbReference>
<evidence type="ECO:0000256" key="3">
    <source>
        <dbReference type="PROSITE-ProRule" id="PRU00023"/>
    </source>
</evidence>
<name>A0A7S9KR58_EPIFF</name>
<proteinExistence type="predicted"/>
<dbReference type="Gene3D" id="1.25.40.20">
    <property type="entry name" value="Ankyrin repeat-containing domain"/>
    <property type="match status" value="3"/>
</dbReference>
<dbReference type="Proteomes" id="UP000594364">
    <property type="component" value="Chromosome 2"/>
</dbReference>
<evidence type="ECO:0000256" key="2">
    <source>
        <dbReference type="ARBA" id="ARBA00023043"/>
    </source>
</evidence>
<evidence type="ECO:0000256" key="1">
    <source>
        <dbReference type="ARBA" id="ARBA00022737"/>
    </source>
</evidence>
<dbReference type="SUPFAM" id="SSF48403">
    <property type="entry name" value="Ankyrin repeat"/>
    <property type="match status" value="1"/>
</dbReference>
<reference evidence="4 5" key="1">
    <citation type="journal article" date="2018" name="PLoS Genet.">
        <title>Repeat elements organise 3D genome structure and mediate transcription in the filamentous fungus Epichloe festucae.</title>
        <authorList>
            <person name="Winter D.J."/>
            <person name="Ganley A.R.D."/>
            <person name="Young C.A."/>
            <person name="Liachko I."/>
            <person name="Schardl C.L."/>
            <person name="Dupont P.Y."/>
            <person name="Berry D."/>
            <person name="Ram A."/>
            <person name="Scott B."/>
            <person name="Cox M.P."/>
        </authorList>
    </citation>
    <scope>NUCLEOTIDE SEQUENCE [LARGE SCALE GENOMIC DNA]</scope>
    <source>
        <strain evidence="4 5">Fl1</strain>
    </source>
</reference>
<dbReference type="Pfam" id="PF00023">
    <property type="entry name" value="Ank"/>
    <property type="match status" value="1"/>
</dbReference>
<dbReference type="InterPro" id="IPR036770">
    <property type="entry name" value="Ankyrin_rpt-contain_sf"/>
</dbReference>
<dbReference type="OrthoDB" id="341259at2759"/>
<gene>
    <name evidence="4" type="ORF">C2857_007886</name>
</gene>
<dbReference type="AlphaFoldDB" id="A0A7S9KR58"/>
<keyword evidence="5" id="KW-1185">Reference proteome</keyword>
<protein>
    <recommendedName>
        <fullName evidence="6">Ankyrin repeat protein</fullName>
    </recommendedName>
</protein>
<keyword evidence="1" id="KW-0677">Repeat</keyword>
<keyword evidence="2 3" id="KW-0040">ANK repeat</keyword>
<dbReference type="EMBL" id="CP031386">
    <property type="protein sequence ID" value="QPG98708.1"/>
    <property type="molecule type" value="Genomic_DNA"/>
</dbReference>
<evidence type="ECO:0008006" key="6">
    <source>
        <dbReference type="Google" id="ProtNLM"/>
    </source>
</evidence>
<evidence type="ECO:0000313" key="5">
    <source>
        <dbReference type="Proteomes" id="UP000594364"/>
    </source>
</evidence>
<dbReference type="PANTHER" id="PTHR24198">
    <property type="entry name" value="ANKYRIN REPEAT AND PROTEIN KINASE DOMAIN-CONTAINING PROTEIN"/>
    <property type="match status" value="1"/>
</dbReference>
<organism evidence="4 5">
    <name type="scientific">Epichloe festucae (strain Fl1)</name>
    <dbReference type="NCBI Taxonomy" id="877507"/>
    <lineage>
        <taxon>Eukaryota</taxon>
        <taxon>Fungi</taxon>
        <taxon>Dikarya</taxon>
        <taxon>Ascomycota</taxon>
        <taxon>Pezizomycotina</taxon>
        <taxon>Sordariomycetes</taxon>
        <taxon>Hypocreomycetidae</taxon>
        <taxon>Hypocreales</taxon>
        <taxon>Clavicipitaceae</taxon>
        <taxon>Epichloe</taxon>
    </lineage>
</organism>
<evidence type="ECO:0000313" key="4">
    <source>
        <dbReference type="EMBL" id="QPG98708.1"/>
    </source>
</evidence>
<accession>A0A7S9KR58</accession>